<feature type="signal peptide" evidence="4">
    <location>
        <begin position="1"/>
        <end position="23"/>
    </location>
</feature>
<dbReference type="PANTHER" id="PTHR30085:SF7">
    <property type="entry name" value="AMINO-ACID ABC TRANSPORTER-BINDING PROTEIN YHDW-RELATED"/>
    <property type="match status" value="1"/>
</dbReference>
<dbReference type="EMBL" id="CP009238">
    <property type="protein sequence ID" value="AIL32229.1"/>
    <property type="molecule type" value="Genomic_DNA"/>
</dbReference>
<dbReference type="GO" id="GO:0006865">
    <property type="term" value="P:amino acid transport"/>
    <property type="evidence" value="ECO:0007669"/>
    <property type="project" value="TreeGrafter"/>
</dbReference>
<comment type="similarity">
    <text evidence="1">Belongs to the bacterial solute-binding protein 3 family.</text>
</comment>
<sequence length="344" mass="37145">MKKFGLMALGAMFTVVSGLGATAQAGTLDNVKKRGEVVCGTTTGFAGFSGPNSKGEWTGLDIDLCKAIAAATLGDANKFKVVPLNSQQRFTALQSGEVDVLTRNTTVTQQRDTGLGIMSAGINFYDGQGFLIEKKFKEENDIHSAKDLSGAKVCMQNGTSDESNMSDWARANNVKYTPVVFDQFSDVVAAFANGRCDVFTTDASGLASIRVSRMADPSMYELLPEVISKGPLGPFVRQGDDEWYNVVKWTLQAMINAEELGLTSENVDTQLNSANPAIKRFLGVTPGLGKNLNLDEKWAYHIIKQVGNYGESFDRNVGKNSPLGLERGQNALYNKGGLMYGLPF</sequence>
<proteinExistence type="inferred from homology"/>
<dbReference type="SMART" id="SM00062">
    <property type="entry name" value="PBPb"/>
    <property type="match status" value="1"/>
</dbReference>
<name>A0A077DC90_9BURK</name>
<evidence type="ECO:0000313" key="6">
    <source>
        <dbReference type="EMBL" id="AIL32229.1"/>
    </source>
</evidence>
<protein>
    <submittedName>
        <fullName evidence="6">Amino acid ABC transporter substrate-binding protein</fullName>
    </submittedName>
</protein>
<feature type="chain" id="PRO_5001717809" evidence="4">
    <location>
        <begin position="24"/>
        <end position="344"/>
    </location>
</feature>
<dbReference type="OrthoDB" id="9777941at2"/>
<evidence type="ECO:0000259" key="5">
    <source>
        <dbReference type="SMART" id="SM00062"/>
    </source>
</evidence>
<keyword evidence="3 4" id="KW-0732">Signal</keyword>
<dbReference type="CDD" id="cd13692">
    <property type="entry name" value="PBP2_BztA"/>
    <property type="match status" value="1"/>
</dbReference>
<evidence type="ECO:0000256" key="2">
    <source>
        <dbReference type="ARBA" id="ARBA00022448"/>
    </source>
</evidence>
<dbReference type="PANTHER" id="PTHR30085">
    <property type="entry name" value="AMINO ACID ABC TRANSPORTER PERMEASE"/>
    <property type="match status" value="1"/>
</dbReference>
<evidence type="ECO:0000256" key="4">
    <source>
        <dbReference type="SAM" id="SignalP"/>
    </source>
</evidence>
<reference evidence="6 7" key="1">
    <citation type="journal article" date="2014" name="BMC Genomics">
        <title>A genomic perspective on a new bacterial genus and species from the Alcaligenaceae family, Basilea psittacipulmonis.</title>
        <authorList>
            <person name="Whiteson K.L."/>
            <person name="Hernandez D."/>
            <person name="Lazarevic V."/>
            <person name="Gaia N."/>
            <person name="Farinelli L."/>
            <person name="Francois P."/>
            <person name="Pilo P."/>
            <person name="Frey J."/>
            <person name="Schrenzel J."/>
        </authorList>
    </citation>
    <scope>NUCLEOTIDE SEQUENCE [LARGE SCALE GENOMIC DNA]</scope>
    <source>
        <strain evidence="6 7">DSM 24701</strain>
    </source>
</reference>
<dbReference type="Pfam" id="PF00497">
    <property type="entry name" value="SBP_bac_3"/>
    <property type="match status" value="1"/>
</dbReference>
<dbReference type="STRING" id="1072685.IX83_01900"/>
<dbReference type="InterPro" id="IPR001638">
    <property type="entry name" value="Solute-binding_3/MltF_N"/>
</dbReference>
<dbReference type="KEGG" id="bpsi:IX83_01900"/>
<dbReference type="eggNOG" id="COG0834">
    <property type="taxonomic scope" value="Bacteria"/>
</dbReference>
<organism evidence="6 7">
    <name type="scientific">Basilea psittacipulmonis DSM 24701</name>
    <dbReference type="NCBI Taxonomy" id="1072685"/>
    <lineage>
        <taxon>Bacteria</taxon>
        <taxon>Pseudomonadati</taxon>
        <taxon>Pseudomonadota</taxon>
        <taxon>Betaproteobacteria</taxon>
        <taxon>Burkholderiales</taxon>
        <taxon>Alcaligenaceae</taxon>
        <taxon>Basilea</taxon>
    </lineage>
</organism>
<dbReference type="SUPFAM" id="SSF53850">
    <property type="entry name" value="Periplasmic binding protein-like II"/>
    <property type="match status" value="1"/>
</dbReference>
<dbReference type="InterPro" id="IPR051455">
    <property type="entry name" value="Bact_solute-bind_prot3"/>
</dbReference>
<evidence type="ECO:0000256" key="3">
    <source>
        <dbReference type="ARBA" id="ARBA00022729"/>
    </source>
</evidence>
<gene>
    <name evidence="6" type="ORF">IX83_01900</name>
</gene>
<accession>A0A077DC90</accession>
<keyword evidence="2" id="KW-0813">Transport</keyword>
<evidence type="ECO:0000256" key="1">
    <source>
        <dbReference type="ARBA" id="ARBA00010333"/>
    </source>
</evidence>
<dbReference type="Proteomes" id="UP000028945">
    <property type="component" value="Chromosome"/>
</dbReference>
<dbReference type="AlphaFoldDB" id="A0A077DC90"/>
<keyword evidence="7" id="KW-1185">Reference proteome</keyword>
<evidence type="ECO:0000313" key="7">
    <source>
        <dbReference type="Proteomes" id="UP000028945"/>
    </source>
</evidence>
<feature type="domain" description="Solute-binding protein family 3/N-terminal" evidence="5">
    <location>
        <begin position="36"/>
        <end position="270"/>
    </location>
</feature>
<dbReference type="RefSeq" id="WP_038498518.1">
    <property type="nucleotide sequence ID" value="NZ_AFWK01000014.1"/>
</dbReference>
<dbReference type="HOGENOM" id="CLU_019602_3_2_4"/>
<dbReference type="Gene3D" id="3.40.190.10">
    <property type="entry name" value="Periplasmic binding protein-like II"/>
    <property type="match status" value="2"/>
</dbReference>